<protein>
    <recommendedName>
        <fullName evidence="3">SPOR domain-containing protein</fullName>
    </recommendedName>
</protein>
<proteinExistence type="predicted"/>
<dbReference type="EMBL" id="PVXO01000066">
    <property type="protein sequence ID" value="PRR77309.1"/>
    <property type="molecule type" value="Genomic_DNA"/>
</dbReference>
<sequence>MFFIIVILILIISLILGSLFSKIFMKDALTKTSPNIKETPYVEKSQPKPENMKNNKVIIPSKGKTIKYVAIQEGIYQNDAYLKESIKKLEDFGAPFIIPEGNGKRVLLGIYGEEDSANIIKRLNDKKIENSKMVFTIKCEDVCDLEIVEIINAYIQVLGKLSEKNVKAIETKELKSWCASLEEVQINNKNIKLLNELKDRINKLPDKVTRDKASENYIFLYNLLRRLV</sequence>
<evidence type="ECO:0000313" key="2">
    <source>
        <dbReference type="Proteomes" id="UP000239706"/>
    </source>
</evidence>
<accession>A0A2T0B133</accession>
<dbReference type="AlphaFoldDB" id="A0A2T0B133"/>
<evidence type="ECO:0000313" key="1">
    <source>
        <dbReference type="EMBL" id="PRR77309.1"/>
    </source>
</evidence>
<dbReference type="Proteomes" id="UP000239706">
    <property type="component" value="Unassembled WGS sequence"/>
</dbReference>
<name>A0A2T0B133_9CLOT</name>
<reference evidence="1 2" key="1">
    <citation type="submission" date="2018-03" db="EMBL/GenBank/DDBJ databases">
        <title>Genome sequence of Clostridium liquoris DSM 100320.</title>
        <authorList>
            <person name="Poehlein A."/>
            <person name="Daniel R."/>
        </authorList>
    </citation>
    <scope>NUCLEOTIDE SEQUENCE [LARGE SCALE GENOMIC DNA]</scope>
    <source>
        <strain evidence="1 2">DSM 100320</strain>
    </source>
</reference>
<comment type="caution">
    <text evidence="1">The sequence shown here is derived from an EMBL/GenBank/DDBJ whole genome shotgun (WGS) entry which is preliminary data.</text>
</comment>
<evidence type="ECO:0008006" key="3">
    <source>
        <dbReference type="Google" id="ProtNLM"/>
    </source>
</evidence>
<organism evidence="1 2">
    <name type="scientific">Clostridium liquoris</name>
    <dbReference type="NCBI Taxonomy" id="1289519"/>
    <lineage>
        <taxon>Bacteria</taxon>
        <taxon>Bacillati</taxon>
        <taxon>Bacillota</taxon>
        <taxon>Clostridia</taxon>
        <taxon>Eubacteriales</taxon>
        <taxon>Clostridiaceae</taxon>
        <taxon>Clostridium</taxon>
    </lineage>
</organism>
<keyword evidence="2" id="KW-1185">Reference proteome</keyword>
<gene>
    <name evidence="1" type="ORF">CLLI_24800</name>
</gene>